<sequence length="406" mass="44096">MPLLQIPNELILLIGKDLQNPAHLGFLCATNHRLYSLLTPLLNTLAAGPQYRVVALHWGAATGNEALVRTVLKTSAGFIVKDPSEDMRVIYAPLSECTDDIVQTVLQRGANLIVQESGKRGRGSLHRAIIRRHVGLVRGLLEMGAPAGEPDCFGSTTLHCAAAFWENAPIELLVRNGAPLEARYYDGMGIMACFEGQTALHQAVANNNKSAIKQLLEAGADVDAQDSEDKTPLHMAAVKDDISLVKLLLKNGARPDISDGGGLTAIDLALPLGHKAIIMLLLCSADERFQTEKEETVLHIAASRGYKSIIVRLLENGIDIDARDGLGQTALHLAVIYRHYEIAKALMYEGADFETIHMPTGDNLLDLARNNGASGKGMVEFILQFGADDDQALEHEAEGHQRRQWS</sequence>
<accession>A0ABR3GVC1</accession>
<dbReference type="PANTHER" id="PTHR24141">
    <property type="entry name" value="2-5A-DEPENDENT RIBONUCLEASE"/>
    <property type="match status" value="1"/>
</dbReference>
<evidence type="ECO:0000256" key="3">
    <source>
        <dbReference type="PROSITE-ProRule" id="PRU00023"/>
    </source>
</evidence>
<dbReference type="SUPFAM" id="SSF48403">
    <property type="entry name" value="Ankyrin repeat"/>
    <property type="match status" value="1"/>
</dbReference>
<feature type="repeat" description="ANK" evidence="3">
    <location>
        <begin position="195"/>
        <end position="227"/>
    </location>
</feature>
<feature type="repeat" description="ANK" evidence="3">
    <location>
        <begin position="120"/>
        <end position="152"/>
    </location>
</feature>
<reference evidence="4 5" key="1">
    <citation type="submission" date="2024-02" db="EMBL/GenBank/DDBJ databases">
        <title>Discinaceae phylogenomics.</title>
        <authorList>
            <person name="Dirks A.C."/>
            <person name="James T.Y."/>
        </authorList>
    </citation>
    <scope>NUCLEOTIDE SEQUENCE [LARGE SCALE GENOMIC DNA]</scope>
    <source>
        <strain evidence="4 5">ACD0624</strain>
    </source>
</reference>
<keyword evidence="1" id="KW-0677">Repeat</keyword>
<evidence type="ECO:0000256" key="2">
    <source>
        <dbReference type="ARBA" id="ARBA00023043"/>
    </source>
</evidence>
<dbReference type="PROSITE" id="PS50297">
    <property type="entry name" value="ANK_REP_REGION"/>
    <property type="match status" value="4"/>
</dbReference>
<dbReference type="PROSITE" id="PS50088">
    <property type="entry name" value="ANK_REPEAT"/>
    <property type="match status" value="5"/>
</dbReference>
<dbReference type="InterPro" id="IPR036770">
    <property type="entry name" value="Ankyrin_rpt-contain_sf"/>
</dbReference>
<feature type="repeat" description="ANK" evidence="3">
    <location>
        <begin position="293"/>
        <end position="325"/>
    </location>
</feature>
<keyword evidence="2 3" id="KW-0040">ANK repeat</keyword>
<dbReference type="InterPro" id="IPR002110">
    <property type="entry name" value="Ankyrin_rpt"/>
</dbReference>
<protein>
    <submittedName>
        <fullName evidence="4">Uncharacterized protein</fullName>
    </submittedName>
</protein>
<dbReference type="EMBL" id="JBBBZM010000007">
    <property type="protein sequence ID" value="KAL0639886.1"/>
    <property type="molecule type" value="Genomic_DNA"/>
</dbReference>
<organism evidence="4 5">
    <name type="scientific">Discina gigas</name>
    <dbReference type="NCBI Taxonomy" id="1032678"/>
    <lineage>
        <taxon>Eukaryota</taxon>
        <taxon>Fungi</taxon>
        <taxon>Dikarya</taxon>
        <taxon>Ascomycota</taxon>
        <taxon>Pezizomycotina</taxon>
        <taxon>Pezizomycetes</taxon>
        <taxon>Pezizales</taxon>
        <taxon>Discinaceae</taxon>
        <taxon>Discina</taxon>
    </lineage>
</organism>
<dbReference type="Gene3D" id="1.25.40.20">
    <property type="entry name" value="Ankyrin repeat-containing domain"/>
    <property type="match status" value="3"/>
</dbReference>
<feature type="repeat" description="ANK" evidence="3">
    <location>
        <begin position="326"/>
        <end position="358"/>
    </location>
</feature>
<dbReference type="Proteomes" id="UP001447188">
    <property type="component" value="Unassembled WGS sequence"/>
</dbReference>
<keyword evidence="5" id="KW-1185">Reference proteome</keyword>
<dbReference type="Pfam" id="PF12796">
    <property type="entry name" value="Ank_2"/>
    <property type="match status" value="2"/>
</dbReference>
<proteinExistence type="predicted"/>
<name>A0ABR3GVC1_9PEZI</name>
<gene>
    <name evidence="4" type="ORF">Q9L58_000977</name>
</gene>
<comment type="caution">
    <text evidence="4">The sequence shown here is derived from an EMBL/GenBank/DDBJ whole genome shotgun (WGS) entry which is preliminary data.</text>
</comment>
<feature type="repeat" description="ANK" evidence="3">
    <location>
        <begin position="228"/>
        <end position="260"/>
    </location>
</feature>
<evidence type="ECO:0000256" key="1">
    <source>
        <dbReference type="ARBA" id="ARBA00022737"/>
    </source>
</evidence>
<dbReference type="SMART" id="SM00248">
    <property type="entry name" value="ANK"/>
    <property type="match status" value="8"/>
</dbReference>
<dbReference type="PANTHER" id="PTHR24141:SF1">
    <property type="entry name" value="2-5A-DEPENDENT RIBONUCLEASE"/>
    <property type="match status" value="1"/>
</dbReference>
<evidence type="ECO:0000313" key="4">
    <source>
        <dbReference type="EMBL" id="KAL0639886.1"/>
    </source>
</evidence>
<evidence type="ECO:0000313" key="5">
    <source>
        <dbReference type="Proteomes" id="UP001447188"/>
    </source>
</evidence>